<dbReference type="SMART" id="SM00899">
    <property type="entry name" value="FeoA"/>
    <property type="match status" value="1"/>
</dbReference>
<dbReference type="Proteomes" id="UP000191931">
    <property type="component" value="Unassembled WGS sequence"/>
</dbReference>
<dbReference type="RefSeq" id="WP_080801484.1">
    <property type="nucleotide sequence ID" value="NZ_LT828542.1"/>
</dbReference>
<dbReference type="InterPro" id="IPR001367">
    <property type="entry name" value="Fe_dep_repressor"/>
</dbReference>
<dbReference type="InterPro" id="IPR008988">
    <property type="entry name" value="Transcriptional_repressor_C"/>
</dbReference>
<dbReference type="SUPFAM" id="SSF47979">
    <property type="entry name" value="Iron-dependent repressor protein, dimerization domain"/>
    <property type="match status" value="1"/>
</dbReference>
<dbReference type="InterPro" id="IPR007167">
    <property type="entry name" value="Fe-transptr_FeoA-like"/>
</dbReference>
<dbReference type="PANTHER" id="PTHR33238:SF11">
    <property type="entry name" value="TRANSCRIPTIONAL REGULATOR MNTR"/>
    <property type="match status" value="1"/>
</dbReference>
<comment type="subunit">
    <text evidence="2">Homodimer.</text>
</comment>
<evidence type="ECO:0000313" key="5">
    <source>
        <dbReference type="Proteomes" id="UP000191931"/>
    </source>
</evidence>
<dbReference type="STRING" id="1246637.MTBBW1_550023"/>
<dbReference type="GO" id="GO:0046983">
    <property type="term" value="F:protein dimerization activity"/>
    <property type="evidence" value="ECO:0007669"/>
    <property type="project" value="InterPro"/>
</dbReference>
<name>A0A1W1HI23_9BACT</name>
<dbReference type="SMART" id="SM00529">
    <property type="entry name" value="HTH_DTXR"/>
    <property type="match status" value="1"/>
</dbReference>
<dbReference type="GO" id="GO:0046914">
    <property type="term" value="F:transition metal ion binding"/>
    <property type="evidence" value="ECO:0007669"/>
    <property type="project" value="InterPro"/>
</dbReference>
<dbReference type="GO" id="GO:0003700">
    <property type="term" value="F:DNA-binding transcription factor activity"/>
    <property type="evidence" value="ECO:0007669"/>
    <property type="project" value="InterPro"/>
</dbReference>
<dbReference type="EMBL" id="FWEV01000298">
    <property type="protein sequence ID" value="SLM32073.1"/>
    <property type="molecule type" value="Genomic_DNA"/>
</dbReference>
<dbReference type="OrthoDB" id="9791355at2"/>
<evidence type="ECO:0000256" key="2">
    <source>
        <dbReference type="ARBA" id="ARBA00011738"/>
    </source>
</evidence>
<dbReference type="AlphaFoldDB" id="A0A1W1HI23"/>
<keyword evidence="5" id="KW-1185">Reference proteome</keyword>
<dbReference type="SUPFAM" id="SSF50037">
    <property type="entry name" value="C-terminal domain of transcriptional repressors"/>
    <property type="match status" value="1"/>
</dbReference>
<dbReference type="PANTHER" id="PTHR33238">
    <property type="entry name" value="IRON (METAL) DEPENDENT REPRESSOR, DTXR FAMILY"/>
    <property type="match status" value="1"/>
</dbReference>
<dbReference type="GO" id="GO:0005737">
    <property type="term" value="C:cytoplasm"/>
    <property type="evidence" value="ECO:0007669"/>
    <property type="project" value="UniProtKB-SubCell"/>
</dbReference>
<protein>
    <submittedName>
        <fullName evidence="4">Iron-dependent repressor</fullName>
    </submittedName>
</protein>
<dbReference type="InterPro" id="IPR036421">
    <property type="entry name" value="Fe_dep_repressor_sf"/>
</dbReference>
<dbReference type="InterPro" id="IPR036388">
    <property type="entry name" value="WH-like_DNA-bd_sf"/>
</dbReference>
<dbReference type="InterPro" id="IPR050536">
    <property type="entry name" value="DtxR_MntR_Metal-Reg"/>
</dbReference>
<dbReference type="InterPro" id="IPR022689">
    <property type="entry name" value="Iron_dep_repressor"/>
</dbReference>
<feature type="domain" description="Ferrous iron transporter FeoA-like" evidence="3">
    <location>
        <begin position="144"/>
        <end position="214"/>
    </location>
</feature>
<organism evidence="4 5">
    <name type="scientific">Desulfamplus magnetovallimortis</name>
    <dbReference type="NCBI Taxonomy" id="1246637"/>
    <lineage>
        <taxon>Bacteria</taxon>
        <taxon>Pseudomonadati</taxon>
        <taxon>Thermodesulfobacteriota</taxon>
        <taxon>Desulfobacteria</taxon>
        <taxon>Desulfobacterales</taxon>
        <taxon>Desulfobacteraceae</taxon>
        <taxon>Desulfamplus</taxon>
    </lineage>
</organism>
<proteinExistence type="predicted"/>
<gene>
    <name evidence="4" type="ORF">MTBBW1_550023</name>
</gene>
<dbReference type="Gene3D" id="1.10.10.10">
    <property type="entry name" value="Winged helix-like DNA-binding domain superfamily/Winged helix DNA-binding domain"/>
    <property type="match status" value="1"/>
</dbReference>
<sequence length="246" mass="27217">MNKKREREEYLEVLWRIKEDGIEDPDYLKNAFGSDFEPTIIEDLEQAGHILTGDNGSIVTLTDAGYEYARKIIRAHRIAEKLICDALGGDFESGACEFEHILNTDLVDSICVLLGHPRRCPHGKPIPQGDCCKTAARTVQSPVMPLTELESGMSGRVAFINYSDDMQIYKMDTLKIKPGGMIKLLQKSPSFVVSCEGGDVALDDAVASNILLWKEGGQFNAGGENMLGPGKCRRKRGFGFMRRKSA</sequence>
<comment type="subcellular location">
    <subcellularLocation>
        <location evidence="1">Cytoplasm</location>
    </subcellularLocation>
</comment>
<dbReference type="Pfam" id="PF04023">
    <property type="entry name" value="FeoA"/>
    <property type="match status" value="1"/>
</dbReference>
<evidence type="ECO:0000259" key="3">
    <source>
        <dbReference type="SMART" id="SM00899"/>
    </source>
</evidence>
<evidence type="ECO:0000313" key="4">
    <source>
        <dbReference type="EMBL" id="SLM32073.1"/>
    </source>
</evidence>
<dbReference type="Pfam" id="PF02742">
    <property type="entry name" value="Fe_dep_repr_C"/>
    <property type="match status" value="1"/>
</dbReference>
<reference evidence="4 5" key="1">
    <citation type="submission" date="2017-03" db="EMBL/GenBank/DDBJ databases">
        <authorList>
            <person name="Afonso C.L."/>
            <person name="Miller P.J."/>
            <person name="Scott M.A."/>
            <person name="Spackman E."/>
            <person name="Goraichik I."/>
            <person name="Dimitrov K.M."/>
            <person name="Suarez D.L."/>
            <person name="Swayne D.E."/>
        </authorList>
    </citation>
    <scope>NUCLEOTIDE SEQUENCE [LARGE SCALE GENOMIC DNA]</scope>
    <source>
        <strain evidence="4">PRJEB14757</strain>
    </source>
</reference>
<accession>A0A1W1HI23</accession>
<evidence type="ECO:0000256" key="1">
    <source>
        <dbReference type="ARBA" id="ARBA00004496"/>
    </source>
</evidence>